<feature type="compositionally biased region" description="Acidic residues" evidence="1">
    <location>
        <begin position="200"/>
        <end position="214"/>
    </location>
</feature>
<feature type="region of interest" description="Disordered" evidence="1">
    <location>
        <begin position="130"/>
        <end position="157"/>
    </location>
</feature>
<organism evidence="2 3">
    <name type="scientific">Coccomyxa viridis</name>
    <dbReference type="NCBI Taxonomy" id="1274662"/>
    <lineage>
        <taxon>Eukaryota</taxon>
        <taxon>Viridiplantae</taxon>
        <taxon>Chlorophyta</taxon>
        <taxon>core chlorophytes</taxon>
        <taxon>Trebouxiophyceae</taxon>
        <taxon>Trebouxiophyceae incertae sedis</taxon>
        <taxon>Coccomyxaceae</taxon>
        <taxon>Coccomyxa</taxon>
    </lineage>
</organism>
<dbReference type="InterPro" id="IPR003428">
    <property type="entry name" value="MAM33"/>
</dbReference>
<reference evidence="2 3" key="1">
    <citation type="submission" date="2024-06" db="EMBL/GenBank/DDBJ databases">
        <authorList>
            <person name="Kraege A."/>
            <person name="Thomma B."/>
        </authorList>
    </citation>
    <scope>NUCLEOTIDE SEQUENCE [LARGE SCALE GENOMIC DNA]</scope>
</reference>
<dbReference type="PANTHER" id="PTHR10826:SF1">
    <property type="entry name" value="COMPLEMENT COMPONENT 1 Q SUBCOMPONENT-BINDING PROTEIN, MITOCHONDRIAL"/>
    <property type="match status" value="1"/>
</dbReference>
<dbReference type="Gene3D" id="3.10.280.10">
    <property type="entry name" value="Mitochondrial glycoprotein"/>
    <property type="match status" value="1"/>
</dbReference>
<evidence type="ECO:0000256" key="1">
    <source>
        <dbReference type="SAM" id="MobiDB-lite"/>
    </source>
</evidence>
<keyword evidence="3" id="KW-1185">Reference proteome</keyword>
<dbReference type="Proteomes" id="UP001497392">
    <property type="component" value="Unassembled WGS sequence"/>
</dbReference>
<dbReference type="EMBL" id="CAXHTA020000004">
    <property type="protein sequence ID" value="CAL5220697.1"/>
    <property type="molecule type" value="Genomic_DNA"/>
</dbReference>
<protein>
    <submittedName>
        <fullName evidence="2">G2751 protein</fullName>
    </submittedName>
</protein>
<proteinExistence type="predicted"/>
<comment type="caution">
    <text evidence="2">The sequence shown here is derived from an EMBL/GenBank/DDBJ whole genome shotgun (WGS) entry which is preliminary data.</text>
</comment>
<evidence type="ECO:0000313" key="2">
    <source>
        <dbReference type="EMBL" id="CAL5220697.1"/>
    </source>
</evidence>
<name>A0ABP1FT43_9CHLO</name>
<gene>
    <name evidence="2" type="primary">g2751</name>
    <name evidence="2" type="ORF">VP750_LOCUS2356</name>
</gene>
<feature type="compositionally biased region" description="Acidic residues" evidence="1">
    <location>
        <begin position="135"/>
        <end position="156"/>
    </location>
</feature>
<dbReference type="SUPFAM" id="SSF54529">
    <property type="entry name" value="Mitochondrial glycoprotein MAM33-like"/>
    <property type="match status" value="1"/>
</dbReference>
<dbReference type="InterPro" id="IPR036561">
    <property type="entry name" value="MAM33_sf"/>
</dbReference>
<evidence type="ECO:0000313" key="3">
    <source>
        <dbReference type="Proteomes" id="UP001497392"/>
    </source>
</evidence>
<accession>A0ABP1FT43</accession>
<dbReference type="Pfam" id="PF02330">
    <property type="entry name" value="MAM33"/>
    <property type="match status" value="1"/>
</dbReference>
<sequence length="273" mass="30242">MAARALGKMAASLAAATARASAAGLRTPSVLLLNRQRVCGLAATAHRPLGNSAFHPLQLRSFSASAVASATDITAIVSDELKYEQESYTKPALTPPAGWEITEKAGSSKVSLTRDYGEEVVQVDFTAREYNTEAYGEDEEEDADEDALEDEDEEPLPDSMTLEVCVVKEGSDDALIFEVETDGDSIDILDVSLDKMRDEDSTEKEEEEDEDEEIYGGPVFSELDQKLQQAFTDYLEERGVNGELGRFVMDFSEDKEQREYMHWLQGVQKFLKQ</sequence>
<feature type="region of interest" description="Disordered" evidence="1">
    <location>
        <begin position="193"/>
        <end position="216"/>
    </location>
</feature>
<dbReference type="PANTHER" id="PTHR10826">
    <property type="entry name" value="COMPLEMENT COMPONENT 1"/>
    <property type="match status" value="1"/>
</dbReference>